<dbReference type="GO" id="GO:0010052">
    <property type="term" value="P:guard cell differentiation"/>
    <property type="evidence" value="ECO:0007669"/>
    <property type="project" value="UniProtKB-UniRule"/>
</dbReference>
<evidence type="ECO:0000313" key="9">
    <source>
        <dbReference type="Proteomes" id="UP001443914"/>
    </source>
</evidence>
<comment type="similarity">
    <text evidence="2 7">Belongs to the plant cysteine rich small secretory peptide family. Epidermal patterning factor subfamily.</text>
</comment>
<protein>
    <recommendedName>
        <fullName evidence="7">Epidermal patterning factor-like protein</fullName>
    </recommendedName>
</protein>
<comment type="function">
    <text evidence="7">Controls stomatal patterning.</text>
</comment>
<keyword evidence="9" id="KW-1185">Reference proteome</keyword>
<evidence type="ECO:0000256" key="2">
    <source>
        <dbReference type="ARBA" id="ARBA00008127"/>
    </source>
</evidence>
<evidence type="ECO:0000256" key="5">
    <source>
        <dbReference type="ARBA" id="ARBA00022729"/>
    </source>
</evidence>
<comment type="caution">
    <text evidence="8">The sequence shown here is derived from an EMBL/GenBank/DDBJ whole genome shotgun (WGS) entry which is preliminary data.</text>
</comment>
<dbReference type="PANTHER" id="PTHR33109:SF102">
    <property type="entry name" value="EPIDERMAL PATTERNING FACTOR-LIKE PROTEIN 1"/>
    <property type="match status" value="1"/>
</dbReference>
<name>A0AAW1K3X6_SAPOF</name>
<comment type="subcellular location">
    <subcellularLocation>
        <location evidence="1 7">Secreted</location>
    </subcellularLocation>
</comment>
<dbReference type="GO" id="GO:0005576">
    <property type="term" value="C:extracellular region"/>
    <property type="evidence" value="ECO:0007669"/>
    <property type="project" value="UniProtKB-SubCell"/>
</dbReference>
<evidence type="ECO:0000313" key="8">
    <source>
        <dbReference type="EMBL" id="KAK9713484.1"/>
    </source>
</evidence>
<dbReference type="AlphaFoldDB" id="A0AAW1K3X6"/>
<dbReference type="PANTHER" id="PTHR33109">
    <property type="entry name" value="EPIDERMAL PATTERNING FACTOR-LIKE PROTEIN 4"/>
    <property type="match status" value="1"/>
</dbReference>
<accession>A0AAW1K3X6</accession>
<dbReference type="InterPro" id="IPR039455">
    <property type="entry name" value="EPFL"/>
</dbReference>
<keyword evidence="4 7" id="KW-0964">Secreted</keyword>
<reference evidence="8" key="1">
    <citation type="submission" date="2024-03" db="EMBL/GenBank/DDBJ databases">
        <title>WGS assembly of Saponaria officinalis var. Norfolk2.</title>
        <authorList>
            <person name="Jenkins J."/>
            <person name="Shu S."/>
            <person name="Grimwood J."/>
            <person name="Barry K."/>
            <person name="Goodstein D."/>
            <person name="Schmutz J."/>
            <person name="Leebens-Mack J."/>
            <person name="Osbourn A."/>
        </authorList>
    </citation>
    <scope>NUCLEOTIDE SEQUENCE [LARGE SCALE GENOMIC DNA]</scope>
    <source>
        <strain evidence="8">JIC</strain>
    </source>
</reference>
<gene>
    <name evidence="8" type="ORF">RND81_06G030200</name>
</gene>
<evidence type="ECO:0000256" key="7">
    <source>
        <dbReference type="RuleBase" id="RU367102"/>
    </source>
</evidence>
<dbReference type="EMBL" id="JBDFQZ010000006">
    <property type="protein sequence ID" value="KAK9713484.1"/>
    <property type="molecule type" value="Genomic_DNA"/>
</dbReference>
<keyword evidence="5" id="KW-0732">Signal</keyword>
<dbReference type="Proteomes" id="UP001443914">
    <property type="component" value="Unassembled WGS sequence"/>
</dbReference>
<dbReference type="Pfam" id="PF17181">
    <property type="entry name" value="EPF"/>
    <property type="match status" value="1"/>
</dbReference>
<evidence type="ECO:0000256" key="6">
    <source>
        <dbReference type="ARBA" id="ARBA00023157"/>
    </source>
</evidence>
<evidence type="ECO:0000256" key="4">
    <source>
        <dbReference type="ARBA" id="ARBA00022525"/>
    </source>
</evidence>
<proteinExistence type="inferred from homology"/>
<organism evidence="8 9">
    <name type="scientific">Saponaria officinalis</name>
    <name type="common">Common soapwort</name>
    <name type="synonym">Lychnis saponaria</name>
    <dbReference type="NCBI Taxonomy" id="3572"/>
    <lineage>
        <taxon>Eukaryota</taxon>
        <taxon>Viridiplantae</taxon>
        <taxon>Streptophyta</taxon>
        <taxon>Embryophyta</taxon>
        <taxon>Tracheophyta</taxon>
        <taxon>Spermatophyta</taxon>
        <taxon>Magnoliopsida</taxon>
        <taxon>eudicotyledons</taxon>
        <taxon>Gunneridae</taxon>
        <taxon>Pentapetalae</taxon>
        <taxon>Caryophyllales</taxon>
        <taxon>Caryophyllaceae</taxon>
        <taxon>Caryophylleae</taxon>
        <taxon>Saponaria</taxon>
    </lineage>
</organism>
<keyword evidence="3 7" id="KW-0217">Developmental protein</keyword>
<evidence type="ECO:0000256" key="3">
    <source>
        <dbReference type="ARBA" id="ARBA00022473"/>
    </source>
</evidence>
<evidence type="ECO:0000256" key="1">
    <source>
        <dbReference type="ARBA" id="ARBA00004613"/>
    </source>
</evidence>
<sequence>MAINSSFFYKTFILLFFLCFPLFFSPVFALFMQHHSPVHAREMLFEEKSRLGSTPPSCYNKCNQCHPCTAVQVPTLPSLHRIPPSPPPLPSSVSSFEFNSALWDNNRYSNYKPLGWKCCCKNHFYNP</sequence>
<keyword evidence="6" id="KW-1015">Disulfide bond</keyword>